<keyword evidence="5" id="KW-0449">Lipoprotein</keyword>
<dbReference type="RefSeq" id="WP_131725172.1">
    <property type="nucleotide sequence ID" value="NZ_CWKH01000002.1"/>
</dbReference>
<evidence type="ECO:0000313" key="6">
    <source>
        <dbReference type="EMBL" id="CRZ16343.1"/>
    </source>
</evidence>
<accession>A0A0H5RQX4</accession>
<evidence type="ECO:0000256" key="2">
    <source>
        <dbReference type="ARBA" id="ARBA00022729"/>
    </source>
</evidence>
<evidence type="ECO:0000256" key="3">
    <source>
        <dbReference type="ARBA" id="ARBA00023136"/>
    </source>
</evidence>
<keyword evidence="3" id="KW-0472">Membrane</keyword>
<gene>
    <name evidence="6" type="ORF">BN2156_03210</name>
</gene>
<evidence type="ECO:0000256" key="1">
    <source>
        <dbReference type="ARBA" id="ARBA00022475"/>
    </source>
</evidence>
<keyword evidence="7" id="KW-1185">Reference proteome</keyword>
<dbReference type="STRING" id="146018.BN2156_03210"/>
<dbReference type="EMBL" id="CWKH01000002">
    <property type="protein sequence ID" value="CRZ16343.1"/>
    <property type="molecule type" value="Genomic_DNA"/>
</dbReference>
<evidence type="ECO:0000313" key="7">
    <source>
        <dbReference type="Proteomes" id="UP000199147"/>
    </source>
</evidence>
<keyword evidence="2" id="KW-0732">Signal</keyword>
<dbReference type="Proteomes" id="UP000199147">
    <property type="component" value="Unassembled WGS sequence"/>
</dbReference>
<keyword evidence="1" id="KW-1003">Cell membrane</keyword>
<name>A0A0H5RQX4_9MYCO</name>
<dbReference type="InterPro" id="IPR025971">
    <property type="entry name" value="LppP/LprE"/>
</dbReference>
<keyword evidence="4" id="KW-0564">Palmitate</keyword>
<dbReference type="OrthoDB" id="3254867at2"/>
<evidence type="ECO:0000256" key="5">
    <source>
        <dbReference type="ARBA" id="ARBA00023288"/>
    </source>
</evidence>
<dbReference type="Pfam" id="PF14041">
    <property type="entry name" value="Lipoprotein_21"/>
    <property type="match status" value="1"/>
</dbReference>
<dbReference type="AlphaFoldDB" id="A0A0H5RQX4"/>
<evidence type="ECO:0000256" key="4">
    <source>
        <dbReference type="ARBA" id="ARBA00023139"/>
    </source>
</evidence>
<proteinExistence type="predicted"/>
<sequence length="165" mass="17474" precursor="true">MSIAPRRAIVSVVAIVVMVTGLMGLSARTTPARAVCGPDEMSALWSALARMPVDRVTGRRWAGAPLESNYNPCANLSTILVGIEGGTGSSPVQALMFHRGTFLGTGTWKAYGFTSLDANASTDDTVVLNYRSGQSCNACADGIVTTVRYHWNGNKVEMLDPPPPD</sequence>
<organism evidence="6 7">
    <name type="scientific">Mycolicibacterium neworleansense</name>
    <dbReference type="NCBI Taxonomy" id="146018"/>
    <lineage>
        <taxon>Bacteria</taxon>
        <taxon>Bacillati</taxon>
        <taxon>Actinomycetota</taxon>
        <taxon>Actinomycetes</taxon>
        <taxon>Mycobacteriales</taxon>
        <taxon>Mycobacteriaceae</taxon>
        <taxon>Mycolicibacterium</taxon>
    </lineage>
</organism>
<protein>
    <submittedName>
        <fullName evidence="6">Protein LprE</fullName>
    </submittedName>
</protein>
<reference evidence="7" key="1">
    <citation type="submission" date="2015-07" db="EMBL/GenBank/DDBJ databases">
        <authorList>
            <person name="Urmite Genomes"/>
        </authorList>
    </citation>
    <scope>NUCLEOTIDE SEQUENCE [LARGE SCALE GENOMIC DNA]</scope>
    <source>
        <strain evidence="7">type strain: ATCC 49404</strain>
    </source>
</reference>